<dbReference type="AlphaFoldDB" id="A0A251TSQ3"/>
<reference evidence="1" key="3">
    <citation type="submission" date="2020-06" db="EMBL/GenBank/DDBJ databases">
        <title>Helianthus annuus Genome sequencing and assembly Release 2.</title>
        <authorList>
            <person name="Gouzy J."/>
            <person name="Langlade N."/>
            <person name="Munos S."/>
        </authorList>
    </citation>
    <scope>NUCLEOTIDE SEQUENCE</scope>
    <source>
        <tissue evidence="1">Leaves</tissue>
    </source>
</reference>
<evidence type="ECO:0000313" key="2">
    <source>
        <dbReference type="EMBL" id="OTG14157.1"/>
    </source>
</evidence>
<gene>
    <name evidence="2" type="ORF">HannXRQ_Chr09g0246261</name>
    <name evidence="1" type="ORF">HanXRQr2_Chr09g0377251</name>
</gene>
<organism evidence="2 3">
    <name type="scientific">Helianthus annuus</name>
    <name type="common">Common sunflower</name>
    <dbReference type="NCBI Taxonomy" id="4232"/>
    <lineage>
        <taxon>Eukaryota</taxon>
        <taxon>Viridiplantae</taxon>
        <taxon>Streptophyta</taxon>
        <taxon>Embryophyta</taxon>
        <taxon>Tracheophyta</taxon>
        <taxon>Spermatophyta</taxon>
        <taxon>Magnoliopsida</taxon>
        <taxon>eudicotyledons</taxon>
        <taxon>Gunneridae</taxon>
        <taxon>Pentapetalae</taxon>
        <taxon>asterids</taxon>
        <taxon>campanulids</taxon>
        <taxon>Asterales</taxon>
        <taxon>Asteraceae</taxon>
        <taxon>Asteroideae</taxon>
        <taxon>Heliantheae alliance</taxon>
        <taxon>Heliantheae</taxon>
        <taxon>Helianthus</taxon>
    </lineage>
</organism>
<proteinExistence type="predicted"/>
<reference evidence="1 3" key="1">
    <citation type="journal article" date="2017" name="Nature">
        <title>The sunflower genome provides insights into oil metabolism, flowering and Asterid evolution.</title>
        <authorList>
            <person name="Badouin H."/>
            <person name="Gouzy J."/>
            <person name="Grassa C.J."/>
            <person name="Murat F."/>
            <person name="Staton S.E."/>
            <person name="Cottret L."/>
            <person name="Lelandais-Briere C."/>
            <person name="Owens G.L."/>
            <person name="Carrere S."/>
            <person name="Mayjonade B."/>
            <person name="Legrand L."/>
            <person name="Gill N."/>
            <person name="Kane N.C."/>
            <person name="Bowers J.E."/>
            <person name="Hubner S."/>
            <person name="Bellec A."/>
            <person name="Berard A."/>
            <person name="Berges H."/>
            <person name="Blanchet N."/>
            <person name="Boniface M.C."/>
            <person name="Brunel D."/>
            <person name="Catrice O."/>
            <person name="Chaidir N."/>
            <person name="Claudel C."/>
            <person name="Donnadieu C."/>
            <person name="Faraut T."/>
            <person name="Fievet G."/>
            <person name="Helmstetter N."/>
            <person name="King M."/>
            <person name="Knapp S.J."/>
            <person name="Lai Z."/>
            <person name="Le Paslier M.C."/>
            <person name="Lippi Y."/>
            <person name="Lorenzon L."/>
            <person name="Mandel J.R."/>
            <person name="Marage G."/>
            <person name="Marchand G."/>
            <person name="Marquand E."/>
            <person name="Bret-Mestries E."/>
            <person name="Morien E."/>
            <person name="Nambeesan S."/>
            <person name="Nguyen T."/>
            <person name="Pegot-Espagnet P."/>
            <person name="Pouilly N."/>
            <person name="Raftis F."/>
            <person name="Sallet E."/>
            <person name="Schiex T."/>
            <person name="Thomas J."/>
            <person name="Vandecasteele C."/>
            <person name="Vares D."/>
            <person name="Vear F."/>
            <person name="Vautrin S."/>
            <person name="Crespi M."/>
            <person name="Mangin B."/>
            <person name="Burke J.M."/>
            <person name="Salse J."/>
            <person name="Munos S."/>
            <person name="Vincourt P."/>
            <person name="Rieseberg L.H."/>
            <person name="Langlade N.B."/>
        </authorList>
    </citation>
    <scope>NUCLEOTIDE SEQUENCE [LARGE SCALE GENOMIC DNA]</scope>
    <source>
        <strain evidence="3">cv. SF193</strain>
        <tissue evidence="1">Leaves</tissue>
    </source>
</reference>
<keyword evidence="3" id="KW-1185">Reference proteome</keyword>
<name>A0A251TSQ3_HELAN</name>
<dbReference type="Gramene" id="mRNA:HanXRQr2_Chr09g0377251">
    <property type="protein sequence ID" value="CDS:HanXRQr2_Chr09g0377251.1"/>
    <property type="gene ID" value="HanXRQr2_Chr09g0377251"/>
</dbReference>
<dbReference type="InParanoid" id="A0A251TSQ3"/>
<protein>
    <submittedName>
        <fullName evidence="2">Uncharacterized protein</fullName>
    </submittedName>
</protein>
<sequence length="104" mass="11357">MGWTGMCVELGLTQHQLGQPGWSARENRLGLELGLFPTHMNGPKGMVRVVSGLDILDVKLHWVTSCYKHTLVWVGPHGEHYTYLGPCHIPISTCLTGRPGGGLP</sequence>
<reference evidence="2" key="2">
    <citation type="submission" date="2017-02" db="EMBL/GenBank/DDBJ databases">
        <title>Sunflower complete genome.</title>
        <authorList>
            <person name="Langlade N."/>
            <person name="Munos S."/>
        </authorList>
    </citation>
    <scope>NUCLEOTIDE SEQUENCE [LARGE SCALE GENOMIC DNA]</scope>
    <source>
        <tissue evidence="2">Leaves</tissue>
    </source>
</reference>
<evidence type="ECO:0000313" key="1">
    <source>
        <dbReference type="EMBL" id="KAF5789944.1"/>
    </source>
</evidence>
<evidence type="ECO:0000313" key="3">
    <source>
        <dbReference type="Proteomes" id="UP000215914"/>
    </source>
</evidence>
<dbReference type="Proteomes" id="UP000215914">
    <property type="component" value="Chromosome 9"/>
</dbReference>
<dbReference type="EMBL" id="CM007898">
    <property type="protein sequence ID" value="OTG14157.1"/>
    <property type="molecule type" value="Genomic_DNA"/>
</dbReference>
<dbReference type="EMBL" id="MNCJ02000324">
    <property type="protein sequence ID" value="KAF5789944.1"/>
    <property type="molecule type" value="Genomic_DNA"/>
</dbReference>
<accession>A0A251TSQ3</accession>